<feature type="non-terminal residue" evidence="2">
    <location>
        <position position="102"/>
    </location>
</feature>
<keyword evidence="3" id="KW-1185">Reference proteome</keyword>
<protein>
    <submittedName>
        <fullName evidence="2">Uncharacterized protein</fullName>
    </submittedName>
</protein>
<reference evidence="3" key="1">
    <citation type="submission" date="2015-06" db="EMBL/GenBank/DDBJ databases">
        <title>Expansion of signal transduction pathways in fungi by whole-genome duplication.</title>
        <authorList>
            <consortium name="DOE Joint Genome Institute"/>
            <person name="Corrochano L.M."/>
            <person name="Kuo A."/>
            <person name="Marcet-Houben M."/>
            <person name="Polaino S."/>
            <person name="Salamov A."/>
            <person name="Villalobos J.M."/>
            <person name="Alvarez M.I."/>
            <person name="Avalos J."/>
            <person name="Benito E.P."/>
            <person name="Benoit I."/>
            <person name="Burger G."/>
            <person name="Camino L.P."/>
            <person name="Canovas D."/>
            <person name="Cerda-Olmedo E."/>
            <person name="Cheng J.-F."/>
            <person name="Dominguez A."/>
            <person name="Elias M."/>
            <person name="Eslava A.P."/>
            <person name="Glaser F."/>
            <person name="Grimwood J."/>
            <person name="Gutierrez G."/>
            <person name="Heitman J."/>
            <person name="Henrissat B."/>
            <person name="Iturriaga E.A."/>
            <person name="Lang B.F."/>
            <person name="Lavin J.L."/>
            <person name="Lee S."/>
            <person name="Li W."/>
            <person name="Lindquist E."/>
            <person name="Lopez-Garcia S."/>
            <person name="Luque E.M."/>
            <person name="Marcos A.T."/>
            <person name="Martin J."/>
            <person name="McCluskey K."/>
            <person name="Medina H.R."/>
            <person name="Miralles-Duran A."/>
            <person name="Miyazaki A."/>
            <person name="Munoz-Torres E."/>
            <person name="Oguiza J.A."/>
            <person name="Ohm R."/>
            <person name="Olmedo M."/>
            <person name="Orejas M."/>
            <person name="Ortiz-Castellanos L."/>
            <person name="Pisabarro A.G."/>
            <person name="Rodriguez-Romero J."/>
            <person name="Ruiz-Herrera J."/>
            <person name="Ruiz-Vazquez R."/>
            <person name="Sanz C."/>
            <person name="Schackwitz W."/>
            <person name="Schmutz J."/>
            <person name="Shahriari M."/>
            <person name="Shelest E."/>
            <person name="Silva-Franco F."/>
            <person name="Soanes D."/>
            <person name="Syed K."/>
            <person name="Tagua V.G."/>
            <person name="Talbot N.J."/>
            <person name="Thon M."/>
            <person name="De vries R.P."/>
            <person name="Wiebenga A."/>
            <person name="Yadav J.S."/>
            <person name="Braun E.L."/>
            <person name="Baker S."/>
            <person name="Garre V."/>
            <person name="Horwitz B."/>
            <person name="Torres-Martinez S."/>
            <person name="Idnurm A."/>
            <person name="Herrera-Estrella A."/>
            <person name="Gabaldon T."/>
            <person name="Grigoriev I.V."/>
        </authorList>
    </citation>
    <scope>NUCLEOTIDE SEQUENCE [LARGE SCALE GENOMIC DNA]</scope>
    <source>
        <strain evidence="3">NRRL 1555(-)</strain>
    </source>
</reference>
<proteinExistence type="predicted"/>
<organism evidence="2 3">
    <name type="scientific">Phycomyces blakesleeanus (strain ATCC 8743b / DSM 1359 / FGSC 10004 / NBRC 33097 / NRRL 1555)</name>
    <dbReference type="NCBI Taxonomy" id="763407"/>
    <lineage>
        <taxon>Eukaryota</taxon>
        <taxon>Fungi</taxon>
        <taxon>Fungi incertae sedis</taxon>
        <taxon>Mucoromycota</taxon>
        <taxon>Mucoromycotina</taxon>
        <taxon>Mucoromycetes</taxon>
        <taxon>Mucorales</taxon>
        <taxon>Phycomycetaceae</taxon>
        <taxon>Phycomyces</taxon>
    </lineage>
</organism>
<evidence type="ECO:0000313" key="3">
    <source>
        <dbReference type="Proteomes" id="UP000077315"/>
    </source>
</evidence>
<dbReference type="InParanoid" id="A0A162PQ52"/>
<dbReference type="AlphaFoldDB" id="A0A162PQ52"/>
<gene>
    <name evidence="2" type="ORF">PHYBLDRAFT_159198</name>
</gene>
<dbReference type="RefSeq" id="XP_018289916.1">
    <property type="nucleotide sequence ID" value="XM_018433939.1"/>
</dbReference>
<accession>A0A162PQ52</accession>
<keyword evidence="1" id="KW-0472">Membrane</keyword>
<name>A0A162PQ52_PHYB8</name>
<evidence type="ECO:0000313" key="2">
    <source>
        <dbReference type="EMBL" id="OAD71876.1"/>
    </source>
</evidence>
<evidence type="ECO:0000256" key="1">
    <source>
        <dbReference type="SAM" id="Phobius"/>
    </source>
</evidence>
<dbReference type="GeneID" id="28994845"/>
<sequence length="102" mass="11577">MTRFTETQTQIRKNKGSCVLSVYVCACACVCVYFGYVGQVKPDNIIIKKINQRCVASWYAIIVIVGVIIAIIIAIIFLVCRVRVLYDDETGLIYRWIPIGRL</sequence>
<feature type="transmembrane region" description="Helical" evidence="1">
    <location>
        <begin position="20"/>
        <end position="38"/>
    </location>
</feature>
<dbReference type="Proteomes" id="UP000077315">
    <property type="component" value="Unassembled WGS sequence"/>
</dbReference>
<dbReference type="EMBL" id="KV440984">
    <property type="protein sequence ID" value="OAD71876.1"/>
    <property type="molecule type" value="Genomic_DNA"/>
</dbReference>
<keyword evidence="1" id="KW-1133">Transmembrane helix</keyword>
<feature type="transmembrane region" description="Helical" evidence="1">
    <location>
        <begin position="58"/>
        <end position="80"/>
    </location>
</feature>
<dbReference type="VEuPathDB" id="FungiDB:PHYBLDRAFT_159198"/>
<keyword evidence="1" id="KW-0812">Transmembrane</keyword>